<evidence type="ECO:0000256" key="5">
    <source>
        <dbReference type="PIRSR" id="PIRSR036492-1"/>
    </source>
</evidence>
<dbReference type="FunFam" id="3.40.605.10:FF:000004">
    <property type="entry name" value="Aldehyde dehydrogenase"/>
    <property type="match status" value="1"/>
</dbReference>
<dbReference type="OrthoDB" id="9762913at2"/>
<feature type="coiled-coil region" evidence="8">
    <location>
        <begin position="25"/>
        <end position="52"/>
    </location>
</feature>
<evidence type="ECO:0000256" key="6">
    <source>
        <dbReference type="PROSITE-ProRule" id="PRU10007"/>
    </source>
</evidence>
<name>A0A1U7NMB0_9FIRM</name>
<feature type="active site" evidence="5">
    <location>
        <position position="246"/>
    </location>
</feature>
<dbReference type="GO" id="GO:0005737">
    <property type="term" value="C:cytoplasm"/>
    <property type="evidence" value="ECO:0007669"/>
    <property type="project" value="TreeGrafter"/>
</dbReference>
<evidence type="ECO:0000256" key="8">
    <source>
        <dbReference type="SAM" id="Coils"/>
    </source>
</evidence>
<dbReference type="Pfam" id="PF00171">
    <property type="entry name" value="Aldedh"/>
    <property type="match status" value="1"/>
</dbReference>
<evidence type="ECO:0000313" key="11">
    <source>
        <dbReference type="Proteomes" id="UP000186705"/>
    </source>
</evidence>
<keyword evidence="2 4" id="KW-0560">Oxidoreductase</keyword>
<comment type="caution">
    <text evidence="10">The sequence shown here is derived from an EMBL/GenBank/DDBJ whole genome shotgun (WGS) entry which is preliminary data.</text>
</comment>
<dbReference type="STRING" id="1862672.BO225_07035"/>
<dbReference type="PROSITE" id="PS00687">
    <property type="entry name" value="ALDEHYDE_DEHYDR_GLU"/>
    <property type="match status" value="1"/>
</dbReference>
<reference evidence="10 11" key="1">
    <citation type="submission" date="2016-11" db="EMBL/GenBank/DDBJ databases">
        <title>Description of two novel members of the family Erysipelotrichaceae: Ileibacterium lipovorans gen. nov., sp. nov. and Dubosiella newyorkensis, gen. nov., sp. nov.</title>
        <authorList>
            <person name="Cox L.M."/>
            <person name="Sohn J."/>
            <person name="Tyrrell K.L."/>
            <person name="Citron D.M."/>
            <person name="Lawson P.A."/>
            <person name="Patel N.B."/>
            <person name="Iizumi T."/>
            <person name="Perez-Perez G.I."/>
            <person name="Goldstein E.J."/>
            <person name="Blaser M.J."/>
        </authorList>
    </citation>
    <scope>NUCLEOTIDE SEQUENCE [LARGE SCALE GENOMIC DNA]</scope>
    <source>
        <strain evidence="10 11">NYU-BL-A4</strain>
    </source>
</reference>
<dbReference type="PROSITE" id="PS00070">
    <property type="entry name" value="ALDEHYDE_DEHYDR_CYS"/>
    <property type="match status" value="1"/>
</dbReference>
<keyword evidence="3" id="KW-0520">NAD</keyword>
<dbReference type="Gene3D" id="3.40.605.10">
    <property type="entry name" value="Aldehyde Dehydrogenase, Chain A, domain 1"/>
    <property type="match status" value="1"/>
</dbReference>
<dbReference type="InterPro" id="IPR016161">
    <property type="entry name" value="Ald_DH/histidinol_DH"/>
</dbReference>
<dbReference type="GO" id="GO:0006081">
    <property type="term" value="P:aldehyde metabolic process"/>
    <property type="evidence" value="ECO:0007669"/>
    <property type="project" value="InterPro"/>
</dbReference>
<comment type="similarity">
    <text evidence="1 4 7">Belongs to the aldehyde dehydrogenase family.</text>
</comment>
<dbReference type="FunFam" id="3.40.309.10:FF:000003">
    <property type="entry name" value="Aldehyde dehydrogenase"/>
    <property type="match status" value="1"/>
</dbReference>
<dbReference type="Proteomes" id="UP000186705">
    <property type="component" value="Unassembled WGS sequence"/>
</dbReference>
<evidence type="ECO:0000256" key="7">
    <source>
        <dbReference type="RuleBase" id="RU003345"/>
    </source>
</evidence>
<keyword evidence="11" id="KW-1185">Reference proteome</keyword>
<gene>
    <name evidence="10" type="ORF">BO225_07035</name>
</gene>
<dbReference type="SUPFAM" id="SSF53720">
    <property type="entry name" value="ALDH-like"/>
    <property type="match status" value="1"/>
</dbReference>
<dbReference type="AlphaFoldDB" id="A0A1U7NMB0"/>
<dbReference type="GO" id="GO:0004029">
    <property type="term" value="F:aldehyde dehydrogenase (NAD+) activity"/>
    <property type="evidence" value="ECO:0007669"/>
    <property type="project" value="TreeGrafter"/>
</dbReference>
<accession>A0A1U7NMB0</accession>
<dbReference type="InterPro" id="IPR012394">
    <property type="entry name" value="Aldehyde_DH_NAD(P)"/>
</dbReference>
<dbReference type="InterPro" id="IPR016163">
    <property type="entry name" value="Ald_DH_C"/>
</dbReference>
<evidence type="ECO:0000256" key="4">
    <source>
        <dbReference type="PIRNR" id="PIRNR036492"/>
    </source>
</evidence>
<evidence type="ECO:0000256" key="1">
    <source>
        <dbReference type="ARBA" id="ARBA00009986"/>
    </source>
</evidence>
<evidence type="ECO:0000259" key="9">
    <source>
        <dbReference type="Pfam" id="PF00171"/>
    </source>
</evidence>
<dbReference type="InterPro" id="IPR015590">
    <property type="entry name" value="Aldehyde_DH_dom"/>
</dbReference>
<dbReference type="InterPro" id="IPR029510">
    <property type="entry name" value="Ald_DH_CS_GLU"/>
</dbReference>
<organism evidence="10 11">
    <name type="scientific">Dubosiella newyorkensis</name>
    <dbReference type="NCBI Taxonomy" id="1862672"/>
    <lineage>
        <taxon>Bacteria</taxon>
        <taxon>Bacillati</taxon>
        <taxon>Bacillota</taxon>
        <taxon>Erysipelotrichia</taxon>
        <taxon>Erysipelotrichales</taxon>
        <taxon>Erysipelotrichaceae</taxon>
        <taxon>Dubosiella</taxon>
    </lineage>
</organism>
<evidence type="ECO:0000256" key="3">
    <source>
        <dbReference type="ARBA" id="ARBA00023027"/>
    </source>
</evidence>
<evidence type="ECO:0000313" key="10">
    <source>
        <dbReference type="EMBL" id="OLU46262.1"/>
    </source>
</evidence>
<sequence>MEPQKIKSLVEKQKAMFNTHRTLSLAFRKEKLKQLKKEIQRQQKQVEEALWLDLGKEKMEAYMCEIGLVYESIDFMLKHLDRLAKPKRVPTPLFLFPSCSKIISIPYGCVLIVSPWNYPFLLSMQPMIEALVAGNTVILKPSNYSAHTSRVIEEIVHQVFPASYVEVVQGGRQENQALFHQNVDSIFFTGSPKVGQEVMKAASEHLVPITLELGGKSPCIVDQEVNLVLAAKKIVFGKFLNAGQTCVAVDHVYVHRSQKRALLQQIEHQIRLQYPNLKAMGKIIDQKHFERVRSLLADGEIVYGGEYDEDSLQIAPTLIENVKKDSALDLEEIFGPLLPIYEYEDFDDLLNTLANKPHPLAAYLFSKNKAHIQQFENTFPCGGSCVNNTILHLANIHLPFGGLQSSGLGHYHGKYGFERFSHQKSVLRSSSLLDLPIPYRPYTKGKEAIIQLFLK</sequence>
<feature type="domain" description="Aldehyde dehydrogenase" evidence="9">
    <location>
        <begin position="4"/>
        <end position="426"/>
    </location>
</feature>
<protein>
    <recommendedName>
        <fullName evidence="4">Aldehyde dehydrogenase</fullName>
    </recommendedName>
</protein>
<dbReference type="InterPro" id="IPR016162">
    <property type="entry name" value="Ald_DH_N"/>
</dbReference>
<dbReference type="PIRSF" id="PIRSF036492">
    <property type="entry name" value="ALDH"/>
    <property type="match status" value="1"/>
</dbReference>
<keyword evidence="8" id="KW-0175">Coiled coil</keyword>
<dbReference type="Gene3D" id="3.40.309.10">
    <property type="entry name" value="Aldehyde Dehydrogenase, Chain A, domain 2"/>
    <property type="match status" value="1"/>
</dbReference>
<dbReference type="PANTHER" id="PTHR43570">
    <property type="entry name" value="ALDEHYDE DEHYDROGENASE"/>
    <property type="match status" value="1"/>
</dbReference>
<feature type="active site" evidence="5 6">
    <location>
        <position position="212"/>
    </location>
</feature>
<evidence type="ECO:0000256" key="2">
    <source>
        <dbReference type="ARBA" id="ARBA00023002"/>
    </source>
</evidence>
<dbReference type="RefSeq" id="WP_076341600.1">
    <property type="nucleotide sequence ID" value="NZ_CAPDDE010000006.1"/>
</dbReference>
<dbReference type="PANTHER" id="PTHR43570:SF16">
    <property type="entry name" value="ALDEHYDE DEHYDROGENASE TYPE III, ISOFORM Q"/>
    <property type="match status" value="1"/>
</dbReference>
<dbReference type="InterPro" id="IPR016160">
    <property type="entry name" value="Ald_DH_CS_CYS"/>
</dbReference>
<proteinExistence type="inferred from homology"/>
<dbReference type="EMBL" id="MPKA01000067">
    <property type="protein sequence ID" value="OLU46262.1"/>
    <property type="molecule type" value="Genomic_DNA"/>
</dbReference>